<reference evidence="1 2" key="1">
    <citation type="journal article" date="2019" name="Appl. Environ. Microbiol.">
        <title>Environmental Evidence and Genomic Insight of Iron-oxidizing Bacteria Preference Towards More Corrosion Resistant Stainless Steel at Higher Salinities.</title>
        <authorList>
            <person name="Garrison C.E."/>
            <person name="Price K.A."/>
            <person name="Field E.K."/>
        </authorList>
    </citation>
    <scope>NUCLEOTIDE SEQUENCE [LARGE SCALE GENOMIC DNA]</scope>
    <source>
        <strain evidence="1 2">P3</strain>
    </source>
</reference>
<dbReference type="Proteomes" id="UP000306585">
    <property type="component" value="Unassembled WGS sequence"/>
</dbReference>
<name>A0A5R9GKN9_9PROT</name>
<dbReference type="AlphaFoldDB" id="A0A5R9GKN9"/>
<gene>
    <name evidence="1" type="ORF">FEF65_12240</name>
</gene>
<protein>
    <submittedName>
        <fullName evidence="1">Uncharacterized protein</fullName>
    </submittedName>
</protein>
<dbReference type="RefSeq" id="WP_138240114.1">
    <property type="nucleotide sequence ID" value="NZ_VBRY01000013.1"/>
</dbReference>
<keyword evidence="2" id="KW-1185">Reference proteome</keyword>
<evidence type="ECO:0000313" key="2">
    <source>
        <dbReference type="Proteomes" id="UP000306585"/>
    </source>
</evidence>
<accession>A0A5R9GKN9</accession>
<comment type="caution">
    <text evidence="1">The sequence shown here is derived from an EMBL/GenBank/DDBJ whole genome shotgun (WGS) entry which is preliminary data.</text>
</comment>
<dbReference type="EMBL" id="VBRY01000013">
    <property type="protein sequence ID" value="TLS65735.1"/>
    <property type="molecule type" value="Genomic_DNA"/>
</dbReference>
<organism evidence="1 2">
    <name type="scientific">Mariprofundus erugo</name>
    <dbReference type="NCBI Taxonomy" id="2528639"/>
    <lineage>
        <taxon>Bacteria</taxon>
        <taxon>Pseudomonadati</taxon>
        <taxon>Pseudomonadota</taxon>
        <taxon>Candidatius Mariprofundia</taxon>
        <taxon>Mariprofundales</taxon>
        <taxon>Mariprofundaceae</taxon>
        <taxon>Mariprofundus</taxon>
    </lineage>
</organism>
<sequence>MKRCRMKIGIDGRKKRNEAAKGQYRRLLEFNHGERMTRIARADVAGFIVNELLHPSFHRQTVNISY</sequence>
<evidence type="ECO:0000313" key="1">
    <source>
        <dbReference type="EMBL" id="TLS65735.1"/>
    </source>
</evidence>
<proteinExistence type="predicted"/>